<dbReference type="Gene3D" id="3.60.10.10">
    <property type="entry name" value="Endonuclease/exonuclease/phosphatase"/>
    <property type="match status" value="1"/>
</dbReference>
<dbReference type="Proteomes" id="UP000608154">
    <property type="component" value="Unassembled WGS sequence"/>
</dbReference>
<evidence type="ECO:0000256" key="1">
    <source>
        <dbReference type="SAM" id="Phobius"/>
    </source>
</evidence>
<reference evidence="3" key="1">
    <citation type="journal article" date="2014" name="Int. J. Syst. Evol. Microbiol.">
        <title>Complete genome sequence of Corynebacterium casei LMG S-19264T (=DSM 44701T), isolated from a smear-ripened cheese.</title>
        <authorList>
            <consortium name="US DOE Joint Genome Institute (JGI-PGF)"/>
            <person name="Walter F."/>
            <person name="Albersmeier A."/>
            <person name="Kalinowski J."/>
            <person name="Ruckert C."/>
        </authorList>
    </citation>
    <scope>NUCLEOTIDE SEQUENCE</scope>
    <source>
        <strain evidence="3">CGMCC 1.15095</strain>
    </source>
</reference>
<evidence type="ECO:0000313" key="3">
    <source>
        <dbReference type="EMBL" id="GGB96031.1"/>
    </source>
</evidence>
<dbReference type="InterPro" id="IPR005135">
    <property type="entry name" value="Endo/exonuclease/phosphatase"/>
</dbReference>
<feature type="transmembrane region" description="Helical" evidence="1">
    <location>
        <begin position="58"/>
        <end position="75"/>
    </location>
</feature>
<dbReference type="RefSeq" id="WP_188769691.1">
    <property type="nucleotide sequence ID" value="NZ_BMHK01000006.1"/>
</dbReference>
<gene>
    <name evidence="3" type="ORF">GCM10011494_13130</name>
</gene>
<sequence>MHRAARFGLVVCLLLLAAARFGGSYAVLDLINLAAAPLAAGSLLLAVFLAFRARRWPGRVLLLLCCVPGLAVLFPERSEPVTCGPSAQRLRVAWINAHHPEQPDRIADWLDAEQPQVVGVAELRTGLALRNVLQERYPYWRSCLGGGRCSTLLYSRAAPLGAQSLAHGDADNRKALSAVTMTFGSGTTGADRQALPDTRIFAVHLSRPLPVGAQRYELLKLDEYLGHSASALIMGDFNMSPRMRLLRDFAARNGLRVTPTGRPTWPSTIRGRSLPGLWQIDHLIVGRDWRVTAIRIGPDVGSDHRGFVADLCRPAG</sequence>
<dbReference type="AlphaFoldDB" id="A0A916TTN0"/>
<feature type="transmembrane region" description="Helical" evidence="1">
    <location>
        <begin position="32"/>
        <end position="51"/>
    </location>
</feature>
<dbReference type="Pfam" id="PF03372">
    <property type="entry name" value="Exo_endo_phos"/>
    <property type="match status" value="1"/>
</dbReference>
<keyword evidence="4" id="KW-1185">Reference proteome</keyword>
<accession>A0A916TTN0</accession>
<keyword evidence="1" id="KW-0812">Transmembrane</keyword>
<feature type="domain" description="Endonuclease/exonuclease/phosphatase" evidence="2">
    <location>
        <begin position="100"/>
        <end position="304"/>
    </location>
</feature>
<dbReference type="GO" id="GO:0003824">
    <property type="term" value="F:catalytic activity"/>
    <property type="evidence" value="ECO:0007669"/>
    <property type="project" value="InterPro"/>
</dbReference>
<organism evidence="3 4">
    <name type="scientific">Novosphingobium endophyticum</name>
    <dbReference type="NCBI Taxonomy" id="1955250"/>
    <lineage>
        <taxon>Bacteria</taxon>
        <taxon>Pseudomonadati</taxon>
        <taxon>Pseudomonadota</taxon>
        <taxon>Alphaproteobacteria</taxon>
        <taxon>Sphingomonadales</taxon>
        <taxon>Sphingomonadaceae</taxon>
        <taxon>Novosphingobium</taxon>
    </lineage>
</organism>
<keyword evidence="1" id="KW-0472">Membrane</keyword>
<comment type="caution">
    <text evidence="3">The sequence shown here is derived from an EMBL/GenBank/DDBJ whole genome shotgun (WGS) entry which is preliminary data.</text>
</comment>
<reference evidence="3" key="2">
    <citation type="submission" date="2020-09" db="EMBL/GenBank/DDBJ databases">
        <authorList>
            <person name="Sun Q."/>
            <person name="Zhou Y."/>
        </authorList>
    </citation>
    <scope>NUCLEOTIDE SEQUENCE</scope>
    <source>
        <strain evidence="3">CGMCC 1.15095</strain>
    </source>
</reference>
<evidence type="ECO:0000313" key="4">
    <source>
        <dbReference type="Proteomes" id="UP000608154"/>
    </source>
</evidence>
<dbReference type="InterPro" id="IPR036691">
    <property type="entry name" value="Endo/exonu/phosph_ase_sf"/>
</dbReference>
<dbReference type="EMBL" id="BMHK01000006">
    <property type="protein sequence ID" value="GGB96031.1"/>
    <property type="molecule type" value="Genomic_DNA"/>
</dbReference>
<proteinExistence type="predicted"/>
<protein>
    <recommendedName>
        <fullName evidence="2">Endonuclease/exonuclease/phosphatase domain-containing protein</fullName>
    </recommendedName>
</protein>
<dbReference type="SUPFAM" id="SSF56219">
    <property type="entry name" value="DNase I-like"/>
    <property type="match status" value="1"/>
</dbReference>
<keyword evidence="1" id="KW-1133">Transmembrane helix</keyword>
<name>A0A916TTN0_9SPHN</name>
<evidence type="ECO:0000259" key="2">
    <source>
        <dbReference type="Pfam" id="PF03372"/>
    </source>
</evidence>